<dbReference type="GeneID" id="115924085"/>
<dbReference type="Proteomes" id="UP000007110">
    <property type="component" value="Unassembled WGS sequence"/>
</dbReference>
<accession>A0A7M7NW97</accession>
<feature type="compositionally biased region" description="Polar residues" evidence="1">
    <location>
        <begin position="1"/>
        <end position="16"/>
    </location>
</feature>
<reference evidence="4" key="1">
    <citation type="submission" date="2015-02" db="EMBL/GenBank/DDBJ databases">
        <title>Genome sequencing for Strongylocentrotus purpuratus.</title>
        <authorList>
            <person name="Murali S."/>
            <person name="Liu Y."/>
            <person name="Vee V."/>
            <person name="English A."/>
            <person name="Wang M."/>
            <person name="Skinner E."/>
            <person name="Han Y."/>
            <person name="Muzny D.M."/>
            <person name="Worley K.C."/>
            <person name="Gibbs R.A."/>
        </authorList>
    </citation>
    <scope>NUCLEOTIDE SEQUENCE</scope>
</reference>
<dbReference type="InterPro" id="IPR013830">
    <property type="entry name" value="SGNH_hydro"/>
</dbReference>
<sequence>MPKAKQQSRWTTVDRTGSSRPRRTATATAPPSQPVSEPLVQAPQPNPGVEQRGPGPSASCQSRTILLIGDSMIHWLAAFAHRKGKQGLGSAANVVWRGRRGLKLGQLSGHVQWVLPGSSPSHIVLHVGTNDVGQAKKDELFLLLDTTLGQLHEHFPNARIIWSDILPRRTYSGFSKDEQPKIDRTRRALNKHARRICRTIGGSALTHLGIRHERRELFRNDGIHLSETGNNMFLHSLIKGLENMA</sequence>
<feature type="domain" description="SGNH hydrolase-type esterase" evidence="2">
    <location>
        <begin position="70"/>
        <end position="230"/>
    </location>
</feature>
<proteinExistence type="predicted"/>
<dbReference type="AlphaFoldDB" id="A0A7M7NW97"/>
<dbReference type="OrthoDB" id="6159491at2759"/>
<dbReference type="Pfam" id="PF13472">
    <property type="entry name" value="Lipase_GDSL_2"/>
    <property type="match status" value="1"/>
</dbReference>
<name>A0A7M7NW97_STRPU</name>
<feature type="region of interest" description="Disordered" evidence="1">
    <location>
        <begin position="1"/>
        <end position="61"/>
    </location>
</feature>
<reference evidence="3" key="2">
    <citation type="submission" date="2021-01" db="UniProtKB">
        <authorList>
            <consortium name="EnsemblMetazoa"/>
        </authorList>
    </citation>
    <scope>IDENTIFICATION</scope>
</reference>
<evidence type="ECO:0000313" key="3">
    <source>
        <dbReference type="EnsemblMetazoa" id="XP_030841674"/>
    </source>
</evidence>
<dbReference type="KEGG" id="spu:115924085"/>
<protein>
    <recommendedName>
        <fullName evidence="2">SGNH hydrolase-type esterase domain-containing protein</fullName>
    </recommendedName>
</protein>
<dbReference type="InParanoid" id="A0A7M7NW97"/>
<evidence type="ECO:0000313" key="4">
    <source>
        <dbReference type="Proteomes" id="UP000007110"/>
    </source>
</evidence>
<dbReference type="Gene3D" id="3.40.50.1110">
    <property type="entry name" value="SGNH hydrolase"/>
    <property type="match status" value="1"/>
</dbReference>
<dbReference type="CDD" id="cd00229">
    <property type="entry name" value="SGNH_hydrolase"/>
    <property type="match status" value="1"/>
</dbReference>
<keyword evidence="4" id="KW-1185">Reference proteome</keyword>
<evidence type="ECO:0000256" key="1">
    <source>
        <dbReference type="SAM" id="MobiDB-lite"/>
    </source>
</evidence>
<dbReference type="SUPFAM" id="SSF52266">
    <property type="entry name" value="SGNH hydrolase"/>
    <property type="match status" value="1"/>
</dbReference>
<organism evidence="3 4">
    <name type="scientific">Strongylocentrotus purpuratus</name>
    <name type="common">Purple sea urchin</name>
    <dbReference type="NCBI Taxonomy" id="7668"/>
    <lineage>
        <taxon>Eukaryota</taxon>
        <taxon>Metazoa</taxon>
        <taxon>Echinodermata</taxon>
        <taxon>Eleutherozoa</taxon>
        <taxon>Echinozoa</taxon>
        <taxon>Echinoidea</taxon>
        <taxon>Euechinoidea</taxon>
        <taxon>Echinacea</taxon>
        <taxon>Camarodonta</taxon>
        <taxon>Echinidea</taxon>
        <taxon>Strongylocentrotidae</taxon>
        <taxon>Strongylocentrotus</taxon>
    </lineage>
</organism>
<dbReference type="EnsemblMetazoa" id="XM_030985814">
    <property type="protein sequence ID" value="XP_030841674"/>
    <property type="gene ID" value="LOC115924085"/>
</dbReference>
<evidence type="ECO:0000259" key="2">
    <source>
        <dbReference type="Pfam" id="PF13472"/>
    </source>
</evidence>
<dbReference type="InterPro" id="IPR036514">
    <property type="entry name" value="SGNH_hydro_sf"/>
</dbReference>
<dbReference type="OMA" id="WHAQDIS"/>
<dbReference type="RefSeq" id="XP_030841674.1">
    <property type="nucleotide sequence ID" value="XM_030985814.1"/>
</dbReference>